<dbReference type="EMBL" id="CWQJ01000011">
    <property type="protein sequence ID" value="CSC21089.1"/>
    <property type="molecule type" value="Genomic_DNA"/>
</dbReference>
<dbReference type="AlphaFoldDB" id="A0A655XSK5"/>
<protein>
    <submittedName>
        <fullName evidence="1">Uncharacterized protein</fullName>
    </submittedName>
</protein>
<organism evidence="1 2">
    <name type="scientific">Vibrio cholerae</name>
    <dbReference type="NCBI Taxonomy" id="666"/>
    <lineage>
        <taxon>Bacteria</taxon>
        <taxon>Pseudomonadati</taxon>
        <taxon>Pseudomonadota</taxon>
        <taxon>Gammaproteobacteria</taxon>
        <taxon>Vibrionales</taxon>
        <taxon>Vibrionaceae</taxon>
        <taxon>Vibrio</taxon>
    </lineage>
</organism>
<proteinExistence type="predicted"/>
<dbReference type="Proteomes" id="UP000046067">
    <property type="component" value="Unassembled WGS sequence"/>
</dbReference>
<reference evidence="1 2" key="1">
    <citation type="submission" date="2015-07" db="EMBL/GenBank/DDBJ databases">
        <authorList>
            <consortium name="Pathogen Informatics"/>
        </authorList>
    </citation>
    <scope>NUCLEOTIDE SEQUENCE [LARGE SCALE GENOMIC DNA]</scope>
    <source>
        <strain evidence="1 2">A325</strain>
    </source>
</reference>
<accession>A0A655XSK5</accession>
<evidence type="ECO:0000313" key="1">
    <source>
        <dbReference type="EMBL" id="CSC21089.1"/>
    </source>
</evidence>
<name>A0A655XSK5_VIBCL</name>
<evidence type="ECO:0000313" key="2">
    <source>
        <dbReference type="Proteomes" id="UP000046067"/>
    </source>
</evidence>
<sequence length="79" mass="9526">MQTTHGVFCHPQGFKLWEVGVHFRWRFSSRCILELHGYAIDHHSFRLLRNDFGWRNQAHFTLRDILTNRGIHLPGRPFR</sequence>
<gene>
    <name evidence="1" type="ORF">ERS013201_02063</name>
</gene>